<dbReference type="GO" id="GO:0016787">
    <property type="term" value="F:hydrolase activity"/>
    <property type="evidence" value="ECO:0007669"/>
    <property type="project" value="UniProtKB-KW"/>
</dbReference>
<comment type="caution">
    <text evidence="5">The sequence shown here is derived from an EMBL/GenBank/DDBJ whole genome shotgun (WGS) entry which is preliminary data.</text>
</comment>
<dbReference type="InterPro" id="IPR051600">
    <property type="entry name" value="Beta-PGM-like"/>
</dbReference>
<dbReference type="SUPFAM" id="SSF56784">
    <property type="entry name" value="HAD-like"/>
    <property type="match status" value="1"/>
</dbReference>
<evidence type="ECO:0000256" key="2">
    <source>
        <dbReference type="ARBA" id="ARBA00006171"/>
    </source>
</evidence>
<keyword evidence="4" id="KW-0460">Magnesium</keyword>
<dbReference type="AlphaFoldDB" id="A0A2W5BVR6"/>
<dbReference type="SFLD" id="SFLDG01135">
    <property type="entry name" value="C1.5.6:_HAD__Beta-PGM__Phospha"/>
    <property type="match status" value="1"/>
</dbReference>
<dbReference type="Gene3D" id="3.40.50.1000">
    <property type="entry name" value="HAD superfamily/HAD-like"/>
    <property type="match status" value="1"/>
</dbReference>
<dbReference type="SFLD" id="SFLDS00003">
    <property type="entry name" value="Haloacid_Dehalogenase"/>
    <property type="match status" value="1"/>
</dbReference>
<dbReference type="GO" id="GO:0046872">
    <property type="term" value="F:metal ion binding"/>
    <property type="evidence" value="ECO:0007669"/>
    <property type="project" value="UniProtKB-KW"/>
</dbReference>
<evidence type="ECO:0000256" key="1">
    <source>
        <dbReference type="ARBA" id="ARBA00001946"/>
    </source>
</evidence>
<comment type="similarity">
    <text evidence="2">Belongs to the HAD-like hydrolase superfamily. CbbY/CbbZ/Gph/YieH family.</text>
</comment>
<dbReference type="InterPro" id="IPR036412">
    <property type="entry name" value="HAD-like_sf"/>
</dbReference>
<name>A0A2W5BVR6_9BACT</name>
<evidence type="ECO:0000313" key="5">
    <source>
        <dbReference type="EMBL" id="PZO87201.1"/>
    </source>
</evidence>
<dbReference type="SFLD" id="SFLDG01129">
    <property type="entry name" value="C1.5:_HAD__Beta-PGM__Phosphata"/>
    <property type="match status" value="1"/>
</dbReference>
<dbReference type="InterPro" id="IPR023198">
    <property type="entry name" value="PGP-like_dom2"/>
</dbReference>
<protein>
    <submittedName>
        <fullName evidence="5">HAD family hydrolase</fullName>
    </submittedName>
</protein>
<dbReference type="NCBIfam" id="TIGR01509">
    <property type="entry name" value="HAD-SF-IA-v3"/>
    <property type="match status" value="1"/>
</dbReference>
<evidence type="ECO:0000313" key="6">
    <source>
        <dbReference type="Proteomes" id="UP000249557"/>
    </source>
</evidence>
<sequence length="225" mass="24648">MGMNNFDLIIFDCDGTLTDSEYLNNKALLDVLHEDGFTQYDLDHAYANWVGTTVSNILLSIQMETGRVPADDVVPRYIAKVAEMQHTHLKPIEGAADLIAAAAKLGKICVASNGERTNVVHSLELTGLMQYFTPETVFTKIQVKNPKPYPDLFLFAASQMDVPPERCLVIEDSAAGTRAGVAAGMTTWGFTGSSHDLEKHENTLKSAGADRIFPRLIHMIDALAH</sequence>
<reference evidence="5 6" key="1">
    <citation type="submission" date="2017-08" db="EMBL/GenBank/DDBJ databases">
        <title>Infants hospitalized years apart are colonized by the same room-sourced microbial strains.</title>
        <authorList>
            <person name="Brooks B."/>
            <person name="Olm M.R."/>
            <person name="Firek B.A."/>
            <person name="Baker R."/>
            <person name="Thomas B.C."/>
            <person name="Morowitz M.J."/>
            <person name="Banfield J.F."/>
        </authorList>
    </citation>
    <scope>NUCLEOTIDE SEQUENCE [LARGE SCALE GENOMIC DNA]</scope>
    <source>
        <strain evidence="5">S2_018_000_R2_104</strain>
    </source>
</reference>
<organism evidence="5 6">
    <name type="scientific">Micavibrio aeruginosavorus</name>
    <dbReference type="NCBI Taxonomy" id="349221"/>
    <lineage>
        <taxon>Bacteria</taxon>
        <taxon>Pseudomonadati</taxon>
        <taxon>Bdellovibrionota</taxon>
        <taxon>Bdellovibrionia</taxon>
        <taxon>Bdellovibrionales</taxon>
        <taxon>Pseudobdellovibrionaceae</taxon>
        <taxon>Micavibrio</taxon>
    </lineage>
</organism>
<dbReference type="Gene3D" id="1.10.150.240">
    <property type="entry name" value="Putative phosphatase, domain 2"/>
    <property type="match status" value="1"/>
</dbReference>
<keyword evidence="5" id="KW-0378">Hydrolase</keyword>
<dbReference type="PANTHER" id="PTHR46193:SF10">
    <property type="entry name" value="6-PHOSPHOGLUCONATE PHOSPHATASE"/>
    <property type="match status" value="1"/>
</dbReference>
<keyword evidence="3" id="KW-0479">Metal-binding</keyword>
<comment type="cofactor">
    <cofactor evidence="1">
        <name>Mg(2+)</name>
        <dbReference type="ChEBI" id="CHEBI:18420"/>
    </cofactor>
</comment>
<dbReference type="Proteomes" id="UP000249557">
    <property type="component" value="Unassembled WGS sequence"/>
</dbReference>
<dbReference type="Pfam" id="PF13419">
    <property type="entry name" value="HAD_2"/>
    <property type="match status" value="1"/>
</dbReference>
<dbReference type="InterPro" id="IPR041492">
    <property type="entry name" value="HAD_2"/>
</dbReference>
<dbReference type="InterPro" id="IPR006439">
    <property type="entry name" value="HAD-SF_hydro_IA"/>
</dbReference>
<gene>
    <name evidence="5" type="ORF">DI626_04615</name>
</gene>
<proteinExistence type="inferred from homology"/>
<evidence type="ECO:0000256" key="4">
    <source>
        <dbReference type="ARBA" id="ARBA00022842"/>
    </source>
</evidence>
<dbReference type="InterPro" id="IPR023214">
    <property type="entry name" value="HAD_sf"/>
</dbReference>
<dbReference type="PANTHER" id="PTHR46193">
    <property type="entry name" value="6-PHOSPHOGLUCONATE PHOSPHATASE"/>
    <property type="match status" value="1"/>
</dbReference>
<evidence type="ECO:0000256" key="3">
    <source>
        <dbReference type="ARBA" id="ARBA00022723"/>
    </source>
</evidence>
<accession>A0A2W5BVR6</accession>
<dbReference type="EMBL" id="QFNK01000069">
    <property type="protein sequence ID" value="PZO87201.1"/>
    <property type="molecule type" value="Genomic_DNA"/>
</dbReference>